<dbReference type="InterPro" id="IPR036179">
    <property type="entry name" value="Ig-like_dom_sf"/>
</dbReference>
<evidence type="ECO:0000256" key="1">
    <source>
        <dbReference type="SAM" id="Phobius"/>
    </source>
</evidence>
<dbReference type="InterPro" id="IPR013098">
    <property type="entry name" value="Ig_I-set"/>
</dbReference>
<dbReference type="GeneID" id="111131623"/>
<feature type="domain" description="Ig-like" evidence="2">
    <location>
        <begin position="35"/>
        <end position="131"/>
    </location>
</feature>
<dbReference type="InterPro" id="IPR013783">
    <property type="entry name" value="Ig-like_fold"/>
</dbReference>
<name>A0A8B8E5F6_CRAVI</name>
<dbReference type="SUPFAM" id="SSF48726">
    <property type="entry name" value="Immunoglobulin"/>
    <property type="match status" value="1"/>
</dbReference>
<dbReference type="RefSeq" id="XP_022334944.1">
    <property type="nucleotide sequence ID" value="XM_022479236.1"/>
</dbReference>
<sequence>MLREMMEITRPWCIVNLTFSFLVLMTPISGLIHVPTFHETNRNVTVYSGEYAILKCTIENLGPKMVVWRKIGAGYPLTIGDMVFAANDKIDIQQKKDWRGLDHWNLVIKRVDTSDAGQYECQVSSAQSYVYLIQLNVLDSLPEPPAGTIHYISGAFLVITANSGLTLEGRNIVNSTNPLT</sequence>
<dbReference type="InterPro" id="IPR003599">
    <property type="entry name" value="Ig_sub"/>
</dbReference>
<dbReference type="Proteomes" id="UP000694844">
    <property type="component" value="Chromosome 4"/>
</dbReference>
<evidence type="ECO:0000313" key="4">
    <source>
        <dbReference type="RefSeq" id="XP_022334944.1"/>
    </source>
</evidence>
<dbReference type="PANTHER" id="PTHR23279">
    <property type="entry name" value="DEFECTIVE PROBOSCIS EXTENSION RESPONSE DPR -RELATED"/>
    <property type="match status" value="1"/>
</dbReference>
<reference evidence="4" key="1">
    <citation type="submission" date="2025-08" db="UniProtKB">
        <authorList>
            <consortium name="RefSeq"/>
        </authorList>
    </citation>
    <scope>IDENTIFICATION</scope>
    <source>
        <tissue evidence="4">Whole sample</tissue>
    </source>
</reference>
<dbReference type="GO" id="GO:0032589">
    <property type="term" value="C:neuron projection membrane"/>
    <property type="evidence" value="ECO:0007669"/>
    <property type="project" value="TreeGrafter"/>
</dbReference>
<dbReference type="InterPro" id="IPR007110">
    <property type="entry name" value="Ig-like_dom"/>
</dbReference>
<proteinExistence type="predicted"/>
<dbReference type="Pfam" id="PF07679">
    <property type="entry name" value="I-set"/>
    <property type="match status" value="1"/>
</dbReference>
<keyword evidence="1" id="KW-1133">Transmembrane helix</keyword>
<dbReference type="SMART" id="SM00408">
    <property type="entry name" value="IGc2"/>
    <property type="match status" value="1"/>
</dbReference>
<evidence type="ECO:0000313" key="3">
    <source>
        <dbReference type="Proteomes" id="UP000694844"/>
    </source>
</evidence>
<accession>A0A8B8E5F6</accession>
<dbReference type="InterPro" id="IPR037448">
    <property type="entry name" value="Zig-8"/>
</dbReference>
<feature type="transmembrane region" description="Helical" evidence="1">
    <location>
        <begin position="12"/>
        <end position="32"/>
    </location>
</feature>
<gene>
    <name evidence="4" type="primary">LOC111131623</name>
</gene>
<keyword evidence="3" id="KW-1185">Reference proteome</keyword>
<keyword evidence="1" id="KW-0812">Transmembrane</keyword>
<dbReference type="Gene3D" id="2.60.40.10">
    <property type="entry name" value="Immunoglobulins"/>
    <property type="match status" value="1"/>
</dbReference>
<dbReference type="OrthoDB" id="10012075at2759"/>
<dbReference type="AlphaFoldDB" id="A0A8B8E5F6"/>
<evidence type="ECO:0000259" key="2">
    <source>
        <dbReference type="PROSITE" id="PS50835"/>
    </source>
</evidence>
<keyword evidence="1" id="KW-0472">Membrane</keyword>
<dbReference type="PROSITE" id="PS50835">
    <property type="entry name" value="IG_LIKE"/>
    <property type="match status" value="1"/>
</dbReference>
<dbReference type="PANTHER" id="PTHR23279:SF36">
    <property type="entry name" value="DEFECTIVE PROBOSCIS EXTENSION RESPONSE 9, ISOFORM A"/>
    <property type="match status" value="1"/>
</dbReference>
<organism evidence="3 4">
    <name type="scientific">Crassostrea virginica</name>
    <name type="common">Eastern oyster</name>
    <dbReference type="NCBI Taxonomy" id="6565"/>
    <lineage>
        <taxon>Eukaryota</taxon>
        <taxon>Metazoa</taxon>
        <taxon>Spiralia</taxon>
        <taxon>Lophotrochozoa</taxon>
        <taxon>Mollusca</taxon>
        <taxon>Bivalvia</taxon>
        <taxon>Autobranchia</taxon>
        <taxon>Pteriomorphia</taxon>
        <taxon>Ostreida</taxon>
        <taxon>Ostreoidea</taxon>
        <taxon>Ostreidae</taxon>
        <taxon>Crassostrea</taxon>
    </lineage>
</organism>
<dbReference type="SMART" id="SM00409">
    <property type="entry name" value="IG"/>
    <property type="match status" value="1"/>
</dbReference>
<dbReference type="InterPro" id="IPR003598">
    <property type="entry name" value="Ig_sub2"/>
</dbReference>
<dbReference type="KEGG" id="cvn:111131623"/>
<dbReference type="GO" id="GO:0050808">
    <property type="term" value="P:synapse organization"/>
    <property type="evidence" value="ECO:0007669"/>
    <property type="project" value="TreeGrafter"/>
</dbReference>
<protein>
    <submittedName>
        <fullName evidence="4">Uncharacterized protein LOC111131623 isoform X1</fullName>
    </submittedName>
</protein>